<evidence type="ECO:0000313" key="2">
    <source>
        <dbReference type="EMBL" id="CDN46437.1"/>
    </source>
</evidence>
<dbReference type="PATRIC" id="fig|1028800.3.peg.247"/>
<name>A0A068SK10_NEOGA</name>
<dbReference type="RefSeq" id="WP_038583784.1">
    <property type="nucleotide sequence ID" value="NZ_HG938353.1"/>
</dbReference>
<dbReference type="HOGENOM" id="CLU_097826_1_0_5"/>
<dbReference type="InterPro" id="IPR009495">
    <property type="entry name" value="NrsF"/>
</dbReference>
<evidence type="ECO:0000256" key="1">
    <source>
        <dbReference type="SAM" id="Phobius"/>
    </source>
</evidence>
<accession>A0A068SK10</accession>
<proteinExistence type="predicted"/>
<feature type="transmembrane region" description="Helical" evidence="1">
    <location>
        <begin position="60"/>
        <end position="80"/>
    </location>
</feature>
<dbReference type="Proteomes" id="UP000028181">
    <property type="component" value="Chromosome I"/>
</dbReference>
<gene>
    <name evidence="2" type="ORF">RG540_CH02430</name>
</gene>
<dbReference type="Pfam" id="PF06532">
    <property type="entry name" value="NrsF"/>
    <property type="match status" value="1"/>
</dbReference>
<keyword evidence="1" id="KW-1133">Transmembrane helix</keyword>
<dbReference type="KEGG" id="ngg:RG540_CH02430"/>
<reference evidence="3" key="1">
    <citation type="journal article" date="2014" name="BMC Genomics">
        <title>Genome sequencing of two Neorhizobium galegae strains reveals a noeT gene responsible for the unusual acetylation of the nodulation factors.</title>
        <authorList>
            <person name="Osterman J."/>
            <person name="Marsh J."/>
            <person name="Laine P.K."/>
            <person name="Zeng Z."/>
            <person name="Alatalo E."/>
            <person name="Sullivan J.T."/>
            <person name="Young J.P."/>
            <person name="Thomas-Oates J."/>
            <person name="Paulin L."/>
            <person name="Lindstrom K."/>
        </authorList>
    </citation>
    <scope>NUCLEOTIDE SEQUENCE [LARGE SCALE GENOMIC DNA]</scope>
    <source>
        <strain evidence="3">HAMBI 540</strain>
    </source>
</reference>
<feature type="transmembrane region" description="Helical" evidence="1">
    <location>
        <begin position="133"/>
        <end position="150"/>
    </location>
</feature>
<dbReference type="GeneID" id="24259490"/>
<feature type="transmembrane region" description="Helical" evidence="1">
    <location>
        <begin position="162"/>
        <end position="180"/>
    </location>
</feature>
<feature type="transmembrane region" description="Helical" evidence="1">
    <location>
        <begin position="186"/>
        <end position="208"/>
    </location>
</feature>
<organism evidence="2 3">
    <name type="scientific">Neorhizobium galegae bv. orientalis str. HAMBI 540</name>
    <dbReference type="NCBI Taxonomy" id="1028800"/>
    <lineage>
        <taxon>Bacteria</taxon>
        <taxon>Pseudomonadati</taxon>
        <taxon>Pseudomonadota</taxon>
        <taxon>Alphaproteobacteria</taxon>
        <taxon>Hyphomicrobiales</taxon>
        <taxon>Rhizobiaceae</taxon>
        <taxon>Rhizobium/Agrobacterium group</taxon>
        <taxon>Neorhizobium</taxon>
    </lineage>
</organism>
<dbReference type="eggNOG" id="COG4944">
    <property type="taxonomic scope" value="Bacteria"/>
</dbReference>
<dbReference type="EMBL" id="HG938353">
    <property type="protein sequence ID" value="CDN46437.1"/>
    <property type="molecule type" value="Genomic_DNA"/>
</dbReference>
<dbReference type="AlphaFoldDB" id="A0A068SK10"/>
<feature type="transmembrane region" description="Helical" evidence="1">
    <location>
        <begin position="92"/>
        <end position="113"/>
    </location>
</feature>
<protein>
    <submittedName>
        <fullName evidence="2">Extracytoplasmic function alternative sigma factor</fullName>
    </submittedName>
</protein>
<dbReference type="OrthoDB" id="7764375at2"/>
<keyword evidence="1" id="KW-0472">Membrane</keyword>
<keyword evidence="3" id="KW-1185">Reference proteome</keyword>
<evidence type="ECO:0000313" key="3">
    <source>
        <dbReference type="Proteomes" id="UP000028181"/>
    </source>
</evidence>
<keyword evidence="1" id="KW-0812">Transmembrane</keyword>
<sequence>MRKTDDIIDSLVGDLKPVPRHALARRFVIGVLPALAVSLVLMLAILGLRIDMAEALMLPVFWIKSAYNALLAIAAFLAAYHLARPGGSRGRFFQTAAAIVAIMAVVAVIQLVMSPAANYSKMIIGSSALHCPLLIFLFALPVFAGNVWVLRHGAPTDLRLTGFIAGIAAGAAGAWVYSWFCTENGMPFVLIWYSLGILLTGIAGSLLGPRLLRW</sequence>
<feature type="transmembrane region" description="Helical" evidence="1">
    <location>
        <begin position="27"/>
        <end position="48"/>
    </location>
</feature>